<keyword evidence="2" id="KW-1185">Reference proteome</keyword>
<evidence type="ECO:0000313" key="2">
    <source>
        <dbReference type="Proteomes" id="UP000650467"/>
    </source>
</evidence>
<dbReference type="Proteomes" id="UP000650467">
    <property type="component" value="Unassembled WGS sequence"/>
</dbReference>
<reference evidence="1" key="1">
    <citation type="journal article" date="2020" name="bioRxiv">
        <title>Comparative genomics of Chlamydomonas.</title>
        <authorList>
            <person name="Craig R.J."/>
            <person name="Hasan A.R."/>
            <person name="Ness R.W."/>
            <person name="Keightley P.D."/>
        </authorList>
    </citation>
    <scope>NUCLEOTIDE SEQUENCE</scope>
    <source>
        <strain evidence="1">SAG 7.73</strain>
    </source>
</reference>
<dbReference type="OrthoDB" id="10420375at2759"/>
<sequence length="224" mass="23656">MLVEKVATLQNRSMSIELTVAQAASSFEVLFRTVVARGVFSLGDDPTTLLAFMQRAVPLTSRTTGNDGSARWRDSHYTAPLLRWSGPALFTSRSVRIGDGGDSGAGNWAVMNFGAARGKGDFEARCEDVFSVGGAGSCTAGGFVYGMSVAVWGSATSSDCSVPQNWTLLYRLPTGPGIDMYNNAKGRWFTVGGSVSTSAGVDVYGKRAAYDAVPIKFVCVTMSA</sequence>
<protein>
    <submittedName>
        <fullName evidence="1">Uncharacterized protein</fullName>
    </submittedName>
</protein>
<accession>A0A835T317</accession>
<organism evidence="1 2">
    <name type="scientific">Chlamydomonas incerta</name>
    <dbReference type="NCBI Taxonomy" id="51695"/>
    <lineage>
        <taxon>Eukaryota</taxon>
        <taxon>Viridiplantae</taxon>
        <taxon>Chlorophyta</taxon>
        <taxon>core chlorophytes</taxon>
        <taxon>Chlorophyceae</taxon>
        <taxon>CS clade</taxon>
        <taxon>Chlamydomonadales</taxon>
        <taxon>Chlamydomonadaceae</taxon>
        <taxon>Chlamydomonas</taxon>
    </lineage>
</organism>
<dbReference type="AlphaFoldDB" id="A0A835T317"/>
<gene>
    <name evidence="1" type="ORF">HXX76_009909</name>
</gene>
<dbReference type="EMBL" id="JAEHOC010000026">
    <property type="protein sequence ID" value="KAG2430940.1"/>
    <property type="molecule type" value="Genomic_DNA"/>
</dbReference>
<evidence type="ECO:0000313" key="1">
    <source>
        <dbReference type="EMBL" id="KAG2430940.1"/>
    </source>
</evidence>
<comment type="caution">
    <text evidence="1">The sequence shown here is derived from an EMBL/GenBank/DDBJ whole genome shotgun (WGS) entry which is preliminary data.</text>
</comment>
<name>A0A835T317_CHLIN</name>
<proteinExistence type="predicted"/>